<evidence type="ECO:0000256" key="1">
    <source>
        <dbReference type="SAM" id="Phobius"/>
    </source>
</evidence>
<proteinExistence type="predicted"/>
<organism evidence="2 3">
    <name type="scientific">Lacihabitans lacunae</name>
    <dbReference type="NCBI Taxonomy" id="1028214"/>
    <lineage>
        <taxon>Bacteria</taxon>
        <taxon>Pseudomonadati</taxon>
        <taxon>Bacteroidota</taxon>
        <taxon>Cytophagia</taxon>
        <taxon>Cytophagales</taxon>
        <taxon>Leadbetterellaceae</taxon>
        <taxon>Lacihabitans</taxon>
    </lineage>
</organism>
<sequence length="81" mass="8913">MKEKKEKTESVMADSKPTHLAFGKGNFTIMLAGVALIIIGFIIMSLDKEEFGFGFMGLTLGPIVAFSGFMIEFYALLKKKS</sequence>
<dbReference type="InterPro" id="IPR021448">
    <property type="entry name" value="DUF3098"/>
</dbReference>
<keyword evidence="1" id="KW-1133">Transmembrane helix</keyword>
<gene>
    <name evidence="2" type="ORF">ACFOOI_02805</name>
</gene>
<feature type="transmembrane region" description="Helical" evidence="1">
    <location>
        <begin position="55"/>
        <end position="77"/>
    </location>
</feature>
<name>A0ABV7YRI2_9BACT</name>
<reference evidence="3" key="1">
    <citation type="journal article" date="2019" name="Int. J. Syst. Evol. Microbiol.">
        <title>The Global Catalogue of Microorganisms (GCM) 10K type strain sequencing project: providing services to taxonomists for standard genome sequencing and annotation.</title>
        <authorList>
            <consortium name="The Broad Institute Genomics Platform"/>
            <consortium name="The Broad Institute Genome Sequencing Center for Infectious Disease"/>
            <person name="Wu L."/>
            <person name="Ma J."/>
        </authorList>
    </citation>
    <scope>NUCLEOTIDE SEQUENCE [LARGE SCALE GENOMIC DNA]</scope>
    <source>
        <strain evidence="3">CECT 7956</strain>
    </source>
</reference>
<protein>
    <submittedName>
        <fullName evidence="2">DUF3098 domain-containing protein</fullName>
    </submittedName>
</protein>
<evidence type="ECO:0000313" key="3">
    <source>
        <dbReference type="Proteomes" id="UP001595616"/>
    </source>
</evidence>
<evidence type="ECO:0000313" key="2">
    <source>
        <dbReference type="EMBL" id="MFC3809570.1"/>
    </source>
</evidence>
<dbReference type="Proteomes" id="UP001595616">
    <property type="component" value="Unassembled WGS sequence"/>
</dbReference>
<dbReference type="Pfam" id="PF11297">
    <property type="entry name" value="DUF3098"/>
    <property type="match status" value="1"/>
</dbReference>
<dbReference type="RefSeq" id="WP_379834797.1">
    <property type="nucleotide sequence ID" value="NZ_JBHRYQ010000001.1"/>
</dbReference>
<dbReference type="EMBL" id="JBHRYQ010000001">
    <property type="protein sequence ID" value="MFC3809570.1"/>
    <property type="molecule type" value="Genomic_DNA"/>
</dbReference>
<keyword evidence="1" id="KW-0812">Transmembrane</keyword>
<keyword evidence="3" id="KW-1185">Reference proteome</keyword>
<feature type="transmembrane region" description="Helical" evidence="1">
    <location>
        <begin position="21"/>
        <end position="43"/>
    </location>
</feature>
<comment type="caution">
    <text evidence="2">The sequence shown here is derived from an EMBL/GenBank/DDBJ whole genome shotgun (WGS) entry which is preliminary data.</text>
</comment>
<keyword evidence="1" id="KW-0472">Membrane</keyword>
<accession>A0ABV7YRI2</accession>